<dbReference type="Pfam" id="PF13186">
    <property type="entry name" value="SPASM"/>
    <property type="match status" value="1"/>
</dbReference>
<accession>A0ABU9YL05</accession>
<feature type="domain" description="Radical SAM core" evidence="6">
    <location>
        <begin position="20"/>
        <end position="252"/>
    </location>
</feature>
<proteinExistence type="predicted"/>
<dbReference type="InterPro" id="IPR007197">
    <property type="entry name" value="rSAM"/>
</dbReference>
<keyword evidence="8" id="KW-1185">Reference proteome</keyword>
<organism evidence="7 8">
    <name type="scientific">Tistrella arctica</name>
    <dbReference type="NCBI Taxonomy" id="3133430"/>
    <lineage>
        <taxon>Bacteria</taxon>
        <taxon>Pseudomonadati</taxon>
        <taxon>Pseudomonadota</taxon>
        <taxon>Alphaproteobacteria</taxon>
        <taxon>Geminicoccales</taxon>
        <taxon>Geminicoccaceae</taxon>
        <taxon>Tistrella</taxon>
    </lineage>
</organism>
<evidence type="ECO:0000256" key="3">
    <source>
        <dbReference type="ARBA" id="ARBA00022723"/>
    </source>
</evidence>
<evidence type="ECO:0000313" key="7">
    <source>
        <dbReference type="EMBL" id="MEN2989479.1"/>
    </source>
</evidence>
<dbReference type="PROSITE" id="PS51918">
    <property type="entry name" value="RADICAL_SAM"/>
    <property type="match status" value="1"/>
</dbReference>
<dbReference type="InterPro" id="IPR058240">
    <property type="entry name" value="rSAM_sf"/>
</dbReference>
<keyword evidence="5" id="KW-0411">Iron-sulfur</keyword>
<dbReference type="Proteomes" id="UP001413721">
    <property type="component" value="Unassembled WGS sequence"/>
</dbReference>
<dbReference type="Pfam" id="PF04055">
    <property type="entry name" value="Radical_SAM"/>
    <property type="match status" value="1"/>
</dbReference>
<evidence type="ECO:0000256" key="1">
    <source>
        <dbReference type="ARBA" id="ARBA00001966"/>
    </source>
</evidence>
<dbReference type="SUPFAM" id="SSF102114">
    <property type="entry name" value="Radical SAM enzymes"/>
    <property type="match status" value="1"/>
</dbReference>
<evidence type="ECO:0000259" key="6">
    <source>
        <dbReference type="PROSITE" id="PS51918"/>
    </source>
</evidence>
<dbReference type="InterPro" id="IPR050377">
    <property type="entry name" value="Radical_SAM_PqqE_MftC-like"/>
</dbReference>
<evidence type="ECO:0000256" key="5">
    <source>
        <dbReference type="ARBA" id="ARBA00023014"/>
    </source>
</evidence>
<sequence length="366" mass="39238">MTIHARLRNANERFLPGHLRFAPEWIILGVNNFCNLRCRMCDVGTGDGQTNFGGNLTGATARSMPPDLFAHILDQMAAHAPGARLGLAYTEPLAWPHLEAALDLARSRGVTTTVTTNGLLLPRLADMLARSGISALNVSIDGPGEVHDRIRGRVGSHDRAMAGIAGLTIIAGAPPVGVVCTITEWNVGHLADFALDLARRHRAGARIASLVVTHNNFVDEAMAARHNALYAAPLAATASNVFAADPAAIDLDMLSRDLTRLVGLDLPFALHLQPRILDPAGLATYYHDPARPVGRRCRDAFRILMIDADGAAIPAHGRCFRMDLGNIRETGLDRLWRAPALDGLRRELVAAGGLMPACTRCCSAMS</sequence>
<comment type="caution">
    <text evidence="7">The sequence shown here is derived from an EMBL/GenBank/DDBJ whole genome shotgun (WGS) entry which is preliminary data.</text>
</comment>
<dbReference type="SFLD" id="SFLDS00029">
    <property type="entry name" value="Radical_SAM"/>
    <property type="match status" value="1"/>
</dbReference>
<dbReference type="CDD" id="cd21109">
    <property type="entry name" value="SPASM"/>
    <property type="match status" value="1"/>
</dbReference>
<protein>
    <submittedName>
        <fullName evidence="7">Radical SAM protein</fullName>
    </submittedName>
</protein>
<dbReference type="CDD" id="cd01335">
    <property type="entry name" value="Radical_SAM"/>
    <property type="match status" value="1"/>
</dbReference>
<evidence type="ECO:0000256" key="2">
    <source>
        <dbReference type="ARBA" id="ARBA00022691"/>
    </source>
</evidence>
<reference evidence="7 8" key="1">
    <citation type="submission" date="2024-03" db="EMBL/GenBank/DDBJ databases">
        <title>High-quality draft genome sequencing of Tistrella sp. BH-R2-4.</title>
        <authorList>
            <person name="Dong C."/>
        </authorList>
    </citation>
    <scope>NUCLEOTIDE SEQUENCE [LARGE SCALE GENOMIC DNA]</scope>
    <source>
        <strain evidence="7 8">BH-R2-4</strain>
    </source>
</reference>
<dbReference type="Gene3D" id="3.20.20.70">
    <property type="entry name" value="Aldolase class I"/>
    <property type="match status" value="1"/>
</dbReference>
<name>A0ABU9YL05_9PROT</name>
<evidence type="ECO:0000256" key="4">
    <source>
        <dbReference type="ARBA" id="ARBA00023004"/>
    </source>
</evidence>
<dbReference type="RefSeq" id="WP_345937599.1">
    <property type="nucleotide sequence ID" value="NZ_JBBKTW010000005.1"/>
</dbReference>
<dbReference type="PANTHER" id="PTHR11228">
    <property type="entry name" value="RADICAL SAM DOMAIN PROTEIN"/>
    <property type="match status" value="1"/>
</dbReference>
<dbReference type="InterPro" id="IPR013785">
    <property type="entry name" value="Aldolase_TIM"/>
</dbReference>
<dbReference type="SFLD" id="SFLDG01067">
    <property type="entry name" value="SPASM/twitch_domain_containing"/>
    <property type="match status" value="1"/>
</dbReference>
<keyword evidence="3" id="KW-0479">Metal-binding</keyword>
<comment type="cofactor">
    <cofactor evidence="1">
        <name>[4Fe-4S] cluster</name>
        <dbReference type="ChEBI" id="CHEBI:49883"/>
    </cofactor>
</comment>
<evidence type="ECO:0000313" key="8">
    <source>
        <dbReference type="Proteomes" id="UP001413721"/>
    </source>
</evidence>
<keyword evidence="4" id="KW-0408">Iron</keyword>
<gene>
    <name evidence="7" type="ORF">WG926_14280</name>
</gene>
<dbReference type="EMBL" id="JBBKTW010000005">
    <property type="protein sequence ID" value="MEN2989479.1"/>
    <property type="molecule type" value="Genomic_DNA"/>
</dbReference>
<keyword evidence="2" id="KW-0949">S-adenosyl-L-methionine</keyword>
<dbReference type="PANTHER" id="PTHR11228:SF7">
    <property type="entry name" value="PQQA PEPTIDE CYCLASE"/>
    <property type="match status" value="1"/>
</dbReference>
<dbReference type="InterPro" id="IPR023885">
    <property type="entry name" value="4Fe4S-binding_SPASM_dom"/>
</dbReference>